<evidence type="ECO:0000259" key="13">
    <source>
        <dbReference type="SMART" id="SM00382"/>
    </source>
</evidence>
<dbReference type="GO" id="GO:1990904">
    <property type="term" value="C:ribonucleoprotein complex"/>
    <property type="evidence" value="ECO:0007669"/>
    <property type="project" value="UniProtKB-KW"/>
</dbReference>
<comment type="caution">
    <text evidence="15">The sequence shown here is derived from an EMBL/GenBank/DDBJ whole genome shotgun (WGS) entry which is preliminary data.</text>
</comment>
<feature type="domain" description="AAA+ ATPase" evidence="13">
    <location>
        <begin position="84"/>
        <end position="249"/>
    </location>
</feature>
<dbReference type="SUPFAM" id="SSF48019">
    <property type="entry name" value="post-AAA+ oligomerization domain-like"/>
    <property type="match status" value="1"/>
</dbReference>
<comment type="similarity">
    <text evidence="3">Belongs to the activator 1 small subunits family.</text>
</comment>
<evidence type="ECO:0000259" key="14">
    <source>
        <dbReference type="SMART" id="SM00746"/>
    </source>
</evidence>
<dbReference type="GO" id="GO:0003689">
    <property type="term" value="F:DNA clamp loader activity"/>
    <property type="evidence" value="ECO:0007669"/>
    <property type="project" value="TreeGrafter"/>
</dbReference>
<feature type="region of interest" description="Disordered" evidence="12">
    <location>
        <begin position="520"/>
        <end position="567"/>
    </location>
</feature>
<dbReference type="GO" id="GO:0016887">
    <property type="term" value="F:ATP hydrolysis activity"/>
    <property type="evidence" value="ECO:0007669"/>
    <property type="project" value="InterPro"/>
</dbReference>
<dbReference type="InterPro" id="IPR008921">
    <property type="entry name" value="DNA_pol3_clamp-load_cplx_C"/>
</dbReference>
<keyword evidence="7" id="KW-0547">Nucleotide-binding</keyword>
<evidence type="ECO:0000256" key="8">
    <source>
        <dbReference type="ARBA" id="ARBA00022840"/>
    </source>
</evidence>
<keyword evidence="6" id="KW-0235">DNA replication</keyword>
<dbReference type="EMBL" id="JACGWO010000002">
    <property type="protein sequence ID" value="KAK4435281.1"/>
    <property type="molecule type" value="Genomic_DNA"/>
</dbReference>
<dbReference type="NCBIfam" id="NF001679">
    <property type="entry name" value="PRK00440.1"/>
    <property type="match status" value="1"/>
</dbReference>
<dbReference type="FunFam" id="2.30.170.20:FF:000003">
    <property type="entry name" value="60S ribosomal protein L24"/>
    <property type="match status" value="1"/>
</dbReference>
<protein>
    <submittedName>
        <fullName evidence="15">Replication factor C subunit</fullName>
    </submittedName>
</protein>
<keyword evidence="8" id="KW-0067">ATP-binding</keyword>
<gene>
    <name evidence="15" type="ORF">Salat_0691500</name>
</gene>
<organism evidence="15 16">
    <name type="scientific">Sesamum alatum</name>
    <dbReference type="NCBI Taxonomy" id="300844"/>
    <lineage>
        <taxon>Eukaryota</taxon>
        <taxon>Viridiplantae</taxon>
        <taxon>Streptophyta</taxon>
        <taxon>Embryophyta</taxon>
        <taxon>Tracheophyta</taxon>
        <taxon>Spermatophyta</taxon>
        <taxon>Magnoliopsida</taxon>
        <taxon>eudicotyledons</taxon>
        <taxon>Gunneridae</taxon>
        <taxon>Pentapetalae</taxon>
        <taxon>asterids</taxon>
        <taxon>lamiids</taxon>
        <taxon>Lamiales</taxon>
        <taxon>Pedaliaceae</taxon>
        <taxon>Sesamum</taxon>
    </lineage>
</organism>
<dbReference type="SMART" id="SM00382">
    <property type="entry name" value="AAA"/>
    <property type="match status" value="1"/>
</dbReference>
<dbReference type="CDD" id="cd00009">
    <property type="entry name" value="AAA"/>
    <property type="match status" value="1"/>
</dbReference>
<evidence type="ECO:0000256" key="3">
    <source>
        <dbReference type="ARBA" id="ARBA00005378"/>
    </source>
</evidence>
<accession>A0AAE1YSA6</accession>
<dbReference type="InterPro" id="IPR013748">
    <property type="entry name" value="Rep_factorC_C"/>
</dbReference>
<dbReference type="FunFam" id="1.10.8.60:FF:000012">
    <property type="entry name" value="Replication factor C subunit 4"/>
    <property type="match status" value="1"/>
</dbReference>
<evidence type="ECO:0000256" key="5">
    <source>
        <dbReference type="ARBA" id="ARBA00011480"/>
    </source>
</evidence>
<keyword evidence="10" id="KW-0539">Nucleus</keyword>
<dbReference type="Gene3D" id="1.20.272.10">
    <property type="match status" value="1"/>
</dbReference>
<dbReference type="FunFam" id="1.20.272.10:FF:000009">
    <property type="entry name" value="replication factor C subunit 2"/>
    <property type="match status" value="1"/>
</dbReference>
<evidence type="ECO:0000256" key="6">
    <source>
        <dbReference type="ARBA" id="ARBA00022705"/>
    </source>
</evidence>
<dbReference type="SMART" id="SM00746">
    <property type="entry name" value="TRASH"/>
    <property type="match status" value="1"/>
</dbReference>
<dbReference type="Gene3D" id="1.10.8.60">
    <property type="match status" value="1"/>
</dbReference>
<dbReference type="CDD" id="cd18140">
    <property type="entry name" value="HLD_clamp_RFC"/>
    <property type="match status" value="1"/>
</dbReference>
<dbReference type="InterPro" id="IPR003959">
    <property type="entry name" value="ATPase_AAA_core"/>
</dbReference>
<evidence type="ECO:0000256" key="10">
    <source>
        <dbReference type="ARBA" id="ARBA00023242"/>
    </source>
</evidence>
<evidence type="ECO:0000256" key="9">
    <source>
        <dbReference type="ARBA" id="ARBA00022980"/>
    </source>
</evidence>
<dbReference type="PROSITE" id="PS01073">
    <property type="entry name" value="RIBOSOMAL_L24E"/>
    <property type="match status" value="1"/>
</dbReference>
<dbReference type="Gene3D" id="6.10.250.1270">
    <property type="match status" value="1"/>
</dbReference>
<name>A0AAE1YSA6_9LAMI</name>
<dbReference type="Pfam" id="PF00004">
    <property type="entry name" value="AAA"/>
    <property type="match status" value="1"/>
</dbReference>
<dbReference type="CDD" id="cd00472">
    <property type="entry name" value="Ribosomal_L24e_L24"/>
    <property type="match status" value="1"/>
</dbReference>
<dbReference type="GO" id="GO:0005663">
    <property type="term" value="C:DNA replication factor C complex"/>
    <property type="evidence" value="ECO:0007669"/>
    <property type="project" value="TreeGrafter"/>
</dbReference>
<dbReference type="GO" id="GO:0005634">
    <property type="term" value="C:nucleus"/>
    <property type="evidence" value="ECO:0007669"/>
    <property type="project" value="UniProtKB-SubCell"/>
</dbReference>
<dbReference type="GO" id="GO:0003735">
    <property type="term" value="F:structural constituent of ribosome"/>
    <property type="evidence" value="ECO:0007669"/>
    <property type="project" value="UniProtKB-ARBA"/>
</dbReference>
<dbReference type="Pfam" id="PF01246">
    <property type="entry name" value="Ribosomal_L24e"/>
    <property type="match status" value="1"/>
</dbReference>
<comment type="subcellular location">
    <subcellularLocation>
        <location evidence="2">Nucleus</location>
    </subcellularLocation>
</comment>
<evidence type="ECO:0000256" key="4">
    <source>
        <dbReference type="ARBA" id="ARBA00005647"/>
    </source>
</evidence>
<reference evidence="15" key="1">
    <citation type="submission" date="2020-06" db="EMBL/GenBank/DDBJ databases">
        <authorList>
            <person name="Li T."/>
            <person name="Hu X."/>
            <person name="Zhang T."/>
            <person name="Song X."/>
            <person name="Zhang H."/>
            <person name="Dai N."/>
            <person name="Sheng W."/>
            <person name="Hou X."/>
            <person name="Wei L."/>
        </authorList>
    </citation>
    <scope>NUCLEOTIDE SEQUENCE</scope>
    <source>
        <strain evidence="15">3651</strain>
        <tissue evidence="15">Leaf</tissue>
    </source>
</reference>
<dbReference type="GO" id="GO:0005524">
    <property type="term" value="F:ATP binding"/>
    <property type="evidence" value="ECO:0007669"/>
    <property type="project" value="UniProtKB-KW"/>
</dbReference>
<evidence type="ECO:0000313" key="15">
    <source>
        <dbReference type="EMBL" id="KAK4435281.1"/>
    </source>
</evidence>
<proteinExistence type="inferred from homology"/>
<dbReference type="GO" id="GO:0005840">
    <property type="term" value="C:ribosome"/>
    <property type="evidence" value="ECO:0007669"/>
    <property type="project" value="UniProtKB-KW"/>
</dbReference>
<feature type="compositionally biased region" description="Basic and acidic residues" evidence="12">
    <location>
        <begin position="520"/>
        <end position="540"/>
    </location>
</feature>
<dbReference type="PANTHER" id="PTHR11669:SF5">
    <property type="entry name" value="REPLICATION FACTOR C SUBUNIT 2"/>
    <property type="match status" value="1"/>
</dbReference>
<evidence type="ECO:0000256" key="2">
    <source>
        <dbReference type="ARBA" id="ARBA00004123"/>
    </source>
</evidence>
<comment type="function">
    <text evidence="1">May be involved in DNA replication and thus regulate cell proliferation.</text>
</comment>
<feature type="domain" description="TRASH" evidence="14">
    <location>
        <begin position="413"/>
        <end position="451"/>
    </location>
</feature>
<comment type="similarity">
    <text evidence="4">Belongs to the eukaryotic ribosomal protein eL24 family.</text>
</comment>
<dbReference type="GO" id="GO:0003677">
    <property type="term" value="F:DNA binding"/>
    <property type="evidence" value="ECO:0007669"/>
    <property type="project" value="InterPro"/>
</dbReference>
<dbReference type="Gene3D" id="3.40.50.300">
    <property type="entry name" value="P-loop containing nucleotide triphosphate hydrolases"/>
    <property type="match status" value="1"/>
</dbReference>
<comment type="subunit">
    <text evidence="5">Heterotetramer of subunits RFC2, RFC3, RFC4 and RFC5 that can form a complex with RFC1.</text>
</comment>
<dbReference type="GO" id="GO:0006281">
    <property type="term" value="P:DNA repair"/>
    <property type="evidence" value="ECO:0007669"/>
    <property type="project" value="TreeGrafter"/>
</dbReference>
<dbReference type="InterPro" id="IPR050238">
    <property type="entry name" value="DNA_Rep/Repair_Clamp_Loader"/>
</dbReference>
<reference evidence="15" key="2">
    <citation type="journal article" date="2024" name="Plant">
        <title>Genomic evolution and insights into agronomic trait innovations of Sesamum species.</title>
        <authorList>
            <person name="Miao H."/>
            <person name="Wang L."/>
            <person name="Qu L."/>
            <person name="Liu H."/>
            <person name="Sun Y."/>
            <person name="Le M."/>
            <person name="Wang Q."/>
            <person name="Wei S."/>
            <person name="Zheng Y."/>
            <person name="Lin W."/>
            <person name="Duan Y."/>
            <person name="Cao H."/>
            <person name="Xiong S."/>
            <person name="Wang X."/>
            <person name="Wei L."/>
            <person name="Li C."/>
            <person name="Ma Q."/>
            <person name="Ju M."/>
            <person name="Zhao R."/>
            <person name="Li G."/>
            <person name="Mu C."/>
            <person name="Tian Q."/>
            <person name="Mei H."/>
            <person name="Zhang T."/>
            <person name="Gao T."/>
            <person name="Zhang H."/>
        </authorList>
    </citation>
    <scope>NUCLEOTIDE SEQUENCE</scope>
    <source>
        <strain evidence="15">3651</strain>
    </source>
</reference>
<keyword evidence="11" id="KW-0687">Ribonucleoprotein</keyword>
<dbReference type="InterPro" id="IPR003593">
    <property type="entry name" value="AAA+_ATPase"/>
</dbReference>
<dbReference type="GO" id="GO:0006261">
    <property type="term" value="P:DNA-templated DNA replication"/>
    <property type="evidence" value="ECO:0007669"/>
    <property type="project" value="TreeGrafter"/>
</dbReference>
<sequence length="567" mass="63429">MDSYTLNNQLKYDFALTEKGKTPASLQSARGNLFTISSMASSSSSSAAGPEIPWVEKYRPTKVADIVGNEDAVARLQVIARDGNMPNLILAGPPGTGKTTSILALAHELLGPNYREAVLELNASDDRGIDVVRNKIKMFAQKKVTLPPGRHKIIILDEADSMTSGAQQALRRTMEIYSNSTRFGLACNTSSKIIEPIQSRCALVRFTRLSDREILGRLMVVVAAEKVPYVPEGLEAIIFTADGDMRQALNNLQATNSGFGFVNQENVFKVCDQPHPLHVKNMVRQILEGKFDDACAGLKQLYDMGYSPTDIITTFFRIIKNYDMPEYLKLEFMKETGFAHMRICDGVGSYLQMCGLLAKLAVERSNNDTTSYRLRVQYNIRWGFRVSPKAEKKKEAAATSDRFATMVLKTELCRFSGAKIYPGKGIRFIRSDSQVFLFANSKCKRYFHNRLRPAKLTWTAMYRKQHKKDIAAEAVKKRRRTTKKPYSRSIVGATLEVIQKRRTEKPEVRDAAREAALREIKERIKKTKDEKKAKKAETMSKQKTGKGSQPKGAMPKGPKIGGGGGKR</sequence>
<keyword evidence="16" id="KW-1185">Reference proteome</keyword>
<evidence type="ECO:0000256" key="11">
    <source>
        <dbReference type="ARBA" id="ARBA00023274"/>
    </source>
</evidence>
<dbReference type="FunFam" id="3.40.50.300:FF:000107">
    <property type="entry name" value="Replication factor C subunit 4"/>
    <property type="match status" value="1"/>
</dbReference>
<evidence type="ECO:0000256" key="7">
    <source>
        <dbReference type="ARBA" id="ARBA00022741"/>
    </source>
</evidence>
<dbReference type="InterPro" id="IPR000988">
    <property type="entry name" value="Ribosomal_eL24-rel_N"/>
</dbReference>
<dbReference type="InterPro" id="IPR023442">
    <property type="entry name" value="Ribosomal_eL24_CS"/>
</dbReference>
<dbReference type="SUPFAM" id="SSF57716">
    <property type="entry name" value="Glucocorticoid receptor-like (DNA-binding domain)"/>
    <property type="match status" value="1"/>
</dbReference>
<dbReference type="PANTHER" id="PTHR11669">
    <property type="entry name" value="REPLICATION FACTOR C / DNA POLYMERASE III GAMMA-TAU SUBUNIT"/>
    <property type="match status" value="1"/>
</dbReference>
<dbReference type="InterPro" id="IPR047854">
    <property type="entry name" value="RFC_lid"/>
</dbReference>
<dbReference type="AlphaFoldDB" id="A0AAE1YSA6"/>
<dbReference type="Proteomes" id="UP001293254">
    <property type="component" value="Unassembled WGS sequence"/>
</dbReference>
<dbReference type="Gene3D" id="2.30.170.20">
    <property type="entry name" value="Ribosomal protein L24e"/>
    <property type="match status" value="1"/>
</dbReference>
<dbReference type="InterPro" id="IPR027417">
    <property type="entry name" value="P-loop_NTPase"/>
</dbReference>
<dbReference type="InterPro" id="IPR011017">
    <property type="entry name" value="TRASH_dom"/>
</dbReference>
<dbReference type="Pfam" id="PF08542">
    <property type="entry name" value="Rep_fac_C"/>
    <property type="match status" value="1"/>
</dbReference>
<evidence type="ECO:0000313" key="16">
    <source>
        <dbReference type="Proteomes" id="UP001293254"/>
    </source>
</evidence>
<evidence type="ECO:0000256" key="12">
    <source>
        <dbReference type="SAM" id="MobiDB-lite"/>
    </source>
</evidence>
<dbReference type="GO" id="GO:0003729">
    <property type="term" value="F:mRNA binding"/>
    <property type="evidence" value="ECO:0007669"/>
    <property type="project" value="UniProtKB-ARBA"/>
</dbReference>
<evidence type="ECO:0000256" key="1">
    <source>
        <dbReference type="ARBA" id="ARBA00002386"/>
    </source>
</evidence>
<keyword evidence="9" id="KW-0689">Ribosomal protein</keyword>
<dbReference type="InterPro" id="IPR038630">
    <property type="entry name" value="L24e/L24_sf"/>
</dbReference>
<dbReference type="SUPFAM" id="SSF52540">
    <property type="entry name" value="P-loop containing nucleoside triphosphate hydrolases"/>
    <property type="match status" value="1"/>
</dbReference>